<gene>
    <name evidence="1" type="ORF">EZS28_046423</name>
</gene>
<reference evidence="1 2" key="1">
    <citation type="submission" date="2019-03" db="EMBL/GenBank/DDBJ databases">
        <title>Single cell metagenomics reveals metabolic interactions within the superorganism composed of flagellate Streblomastix strix and complex community of Bacteroidetes bacteria on its surface.</title>
        <authorList>
            <person name="Treitli S.C."/>
            <person name="Kolisko M."/>
            <person name="Husnik F."/>
            <person name="Keeling P."/>
            <person name="Hampl V."/>
        </authorList>
    </citation>
    <scope>NUCLEOTIDE SEQUENCE [LARGE SCALE GENOMIC DNA]</scope>
    <source>
        <strain evidence="1">ST1C</strain>
    </source>
</reference>
<name>A0A5J4TJS4_9EUKA</name>
<dbReference type="EMBL" id="SNRW01030439">
    <property type="protein sequence ID" value="KAA6358050.1"/>
    <property type="molecule type" value="Genomic_DNA"/>
</dbReference>
<comment type="caution">
    <text evidence="1">The sequence shown here is derived from an EMBL/GenBank/DDBJ whole genome shotgun (WGS) entry which is preliminary data.</text>
</comment>
<proteinExistence type="predicted"/>
<dbReference type="Proteomes" id="UP000324800">
    <property type="component" value="Unassembled WGS sequence"/>
</dbReference>
<protein>
    <submittedName>
        <fullName evidence="1">Uncharacterized protein</fullName>
    </submittedName>
</protein>
<accession>A0A5J4TJS4</accession>
<evidence type="ECO:0000313" key="2">
    <source>
        <dbReference type="Proteomes" id="UP000324800"/>
    </source>
</evidence>
<organism evidence="1 2">
    <name type="scientific">Streblomastix strix</name>
    <dbReference type="NCBI Taxonomy" id="222440"/>
    <lineage>
        <taxon>Eukaryota</taxon>
        <taxon>Metamonada</taxon>
        <taxon>Preaxostyla</taxon>
        <taxon>Oxymonadida</taxon>
        <taxon>Streblomastigidae</taxon>
        <taxon>Streblomastix</taxon>
    </lineage>
</organism>
<sequence length="159" mass="17799">MGTTDEDEILGHDILAELESPVSSSSITPVKDLYNRALVQILAEQDERALIRDNQDDDQFKMASQASLTATTRSQSVLRAMVKDQAQNDNTSTDGLAGTALIVREAIRNRRDFFWDVSKDVLPEISKDAERIVEVKPPERSEELKIPKTTEEVEEALKV</sequence>
<feature type="non-terminal residue" evidence="1">
    <location>
        <position position="159"/>
    </location>
</feature>
<evidence type="ECO:0000313" key="1">
    <source>
        <dbReference type="EMBL" id="KAA6358050.1"/>
    </source>
</evidence>
<dbReference type="AlphaFoldDB" id="A0A5J4TJS4"/>